<reference evidence="1" key="2">
    <citation type="journal article" date="2015" name="Data Brief">
        <title>Shoot transcriptome of the giant reed, Arundo donax.</title>
        <authorList>
            <person name="Barrero R.A."/>
            <person name="Guerrero F.D."/>
            <person name="Moolhuijzen P."/>
            <person name="Goolsby J.A."/>
            <person name="Tidwell J."/>
            <person name="Bellgard S.E."/>
            <person name="Bellgard M.I."/>
        </authorList>
    </citation>
    <scope>NUCLEOTIDE SEQUENCE</scope>
    <source>
        <tissue evidence="1">Shoot tissue taken approximately 20 cm above the soil surface</tissue>
    </source>
</reference>
<proteinExistence type="predicted"/>
<dbReference type="AlphaFoldDB" id="A0A0A8ZQT2"/>
<dbReference type="EMBL" id="GBRH01256101">
    <property type="protein sequence ID" value="JAD41794.1"/>
    <property type="molecule type" value="Transcribed_RNA"/>
</dbReference>
<evidence type="ECO:0000313" key="1">
    <source>
        <dbReference type="EMBL" id="JAD41794.1"/>
    </source>
</evidence>
<protein>
    <submittedName>
        <fullName evidence="1">Uncharacterized protein</fullName>
    </submittedName>
</protein>
<organism evidence="1">
    <name type="scientific">Arundo donax</name>
    <name type="common">Giant reed</name>
    <name type="synonym">Donax arundinaceus</name>
    <dbReference type="NCBI Taxonomy" id="35708"/>
    <lineage>
        <taxon>Eukaryota</taxon>
        <taxon>Viridiplantae</taxon>
        <taxon>Streptophyta</taxon>
        <taxon>Embryophyta</taxon>
        <taxon>Tracheophyta</taxon>
        <taxon>Spermatophyta</taxon>
        <taxon>Magnoliopsida</taxon>
        <taxon>Liliopsida</taxon>
        <taxon>Poales</taxon>
        <taxon>Poaceae</taxon>
        <taxon>PACMAD clade</taxon>
        <taxon>Arundinoideae</taxon>
        <taxon>Arundineae</taxon>
        <taxon>Arundo</taxon>
    </lineage>
</organism>
<accession>A0A0A8ZQT2</accession>
<name>A0A0A8ZQT2_ARUDO</name>
<reference evidence="1" key="1">
    <citation type="submission" date="2014-09" db="EMBL/GenBank/DDBJ databases">
        <authorList>
            <person name="Magalhaes I.L.F."/>
            <person name="Oliveira U."/>
            <person name="Santos F.R."/>
            <person name="Vidigal T.H.D.A."/>
            <person name="Brescovit A.D."/>
            <person name="Santos A.J."/>
        </authorList>
    </citation>
    <scope>NUCLEOTIDE SEQUENCE</scope>
    <source>
        <tissue evidence="1">Shoot tissue taken approximately 20 cm above the soil surface</tissue>
    </source>
</reference>
<sequence length="27" mass="3086">MDCNRSQGLALSWDGVPPVWRTLWLAI</sequence>